<dbReference type="InterPro" id="IPR012347">
    <property type="entry name" value="Ferritin-like"/>
</dbReference>
<dbReference type="AlphaFoldDB" id="A0A233RHV7"/>
<accession>A0A233RHV7</accession>
<sequence length="264" mass="29744">MASSTCKELVMDKALQDSLFTYLLRLADSQLVLSHRLSEWCGHAPELELDIAMANIGLDILGQARTLLTLAGELEGKGRDEDKLAFFRGEREYYNLLLCEQPNGDFAQTLVRQWLMDHYQQLLLTELTQSSYAPLAAFAVKSLKEVNYHLRFSSNWIQRLGLGTEESARRTQAAVDELWRFTGELFVTDEVEASLVDAGLLPALDGLAEAWQGRIEAECRDAGLSLPEQAAYRQGGRQGLHTEHLGYLLAEMQTVQRSYPNMSW</sequence>
<organism evidence="1 2">
    <name type="scientific">Oceanimonas doudoroffii</name>
    <dbReference type="NCBI Taxonomy" id="84158"/>
    <lineage>
        <taxon>Bacteria</taxon>
        <taxon>Pseudomonadati</taxon>
        <taxon>Pseudomonadota</taxon>
        <taxon>Gammaproteobacteria</taxon>
        <taxon>Aeromonadales</taxon>
        <taxon>Aeromonadaceae</taxon>
        <taxon>Oceanimonas</taxon>
    </lineage>
</organism>
<dbReference type="InterPro" id="IPR011882">
    <property type="entry name" value="PaaC"/>
</dbReference>
<evidence type="ECO:0000313" key="2">
    <source>
        <dbReference type="Proteomes" id="UP000242757"/>
    </source>
</evidence>
<name>A0A233RHV7_9GAMM</name>
<dbReference type="PANTHER" id="PTHR30458">
    <property type="entry name" value="PHENYLACETIC ACID DEGRADATION PROTEIN PAA"/>
    <property type="match status" value="1"/>
</dbReference>
<dbReference type="Pfam" id="PF05138">
    <property type="entry name" value="PaaA_PaaC"/>
    <property type="match status" value="1"/>
</dbReference>
<keyword evidence="2" id="KW-1185">Reference proteome</keyword>
<dbReference type="EMBL" id="NBIM01000001">
    <property type="protein sequence ID" value="OXY82972.1"/>
    <property type="molecule type" value="Genomic_DNA"/>
</dbReference>
<dbReference type="NCBIfam" id="TIGR02158">
    <property type="entry name" value="PA_CoA_Oxy3"/>
    <property type="match status" value="1"/>
</dbReference>
<proteinExistence type="predicted"/>
<dbReference type="OrthoDB" id="9789947at2"/>
<dbReference type="FunFam" id="1.20.1260.10:FF:000012">
    <property type="entry name" value="1,2-phenylacetyl-CoA epoxidase, subunit C"/>
    <property type="match status" value="1"/>
</dbReference>
<comment type="caution">
    <text evidence="1">The sequence shown here is derived from an EMBL/GenBank/DDBJ whole genome shotgun (WGS) entry which is preliminary data.</text>
</comment>
<dbReference type="PANTHER" id="PTHR30458:SF0">
    <property type="entry name" value="1,2-PHENYLACETYL-COA EPOXIDASE, SUBUNIT C"/>
    <property type="match status" value="1"/>
</dbReference>
<dbReference type="InterPro" id="IPR052703">
    <property type="entry name" value="Aromatic_CoA_ox/epox"/>
</dbReference>
<dbReference type="PIRSF" id="PIRSF037834">
    <property type="entry name" value="PA_CoA_Oase3"/>
    <property type="match status" value="1"/>
</dbReference>
<dbReference type="GO" id="GO:0010124">
    <property type="term" value="P:phenylacetate catabolic process"/>
    <property type="evidence" value="ECO:0007669"/>
    <property type="project" value="InterPro"/>
</dbReference>
<dbReference type="Gene3D" id="1.20.1260.10">
    <property type="match status" value="1"/>
</dbReference>
<evidence type="ECO:0000313" key="1">
    <source>
        <dbReference type="EMBL" id="OXY82972.1"/>
    </source>
</evidence>
<protein>
    <submittedName>
        <fullName evidence="1">Phenylacetate-CoA oxygenase subunit PaaI</fullName>
    </submittedName>
</protein>
<reference evidence="1 2" key="1">
    <citation type="submission" date="2017-08" db="EMBL/GenBank/DDBJ databases">
        <title>A Genome Sequence of Oceanimonas doudoroffii ATCC 27123T.</title>
        <authorList>
            <person name="Brennan M.A."/>
            <person name="Maclea K.S."/>
            <person name="Mcclelland W.D."/>
            <person name="Trachtenberg A.M."/>
        </authorList>
    </citation>
    <scope>NUCLEOTIDE SEQUENCE [LARGE SCALE GENOMIC DNA]</scope>
    <source>
        <strain evidence="1 2">ATCC 27123</strain>
    </source>
</reference>
<gene>
    <name evidence="1" type="primary">paaI</name>
    <name evidence="1" type="ORF">B6S08_05570</name>
</gene>
<dbReference type="InterPro" id="IPR007814">
    <property type="entry name" value="PaaA_PaaC"/>
</dbReference>
<dbReference type="SUPFAM" id="SSF47240">
    <property type="entry name" value="Ferritin-like"/>
    <property type="match status" value="1"/>
</dbReference>
<dbReference type="GO" id="GO:0005829">
    <property type="term" value="C:cytosol"/>
    <property type="evidence" value="ECO:0007669"/>
    <property type="project" value="TreeGrafter"/>
</dbReference>
<dbReference type="InterPro" id="IPR009078">
    <property type="entry name" value="Ferritin-like_SF"/>
</dbReference>
<dbReference type="Proteomes" id="UP000242757">
    <property type="component" value="Unassembled WGS sequence"/>
</dbReference>